<organism evidence="3 4">
    <name type="scientific">Halocatena salina</name>
    <dbReference type="NCBI Taxonomy" id="2934340"/>
    <lineage>
        <taxon>Archaea</taxon>
        <taxon>Methanobacteriati</taxon>
        <taxon>Methanobacteriota</taxon>
        <taxon>Stenosarchaea group</taxon>
        <taxon>Halobacteria</taxon>
        <taxon>Halobacteriales</taxon>
        <taxon>Natronomonadaceae</taxon>
        <taxon>Halocatena</taxon>
    </lineage>
</organism>
<sequence>MEDRSLSDFQTEKPRYDAEAAAETTVAGIELTMDWTPEGAACSDCGENVQRRWRDADGDSDQLVCIACKQWA</sequence>
<proteinExistence type="predicted"/>
<evidence type="ECO:0000313" key="4">
    <source>
        <dbReference type="Proteomes" id="UP000831768"/>
    </source>
</evidence>
<dbReference type="RefSeq" id="WP_247992962.1">
    <property type="nucleotide sequence ID" value="NZ_CP096019.1"/>
</dbReference>
<dbReference type="InterPro" id="IPR055995">
    <property type="entry name" value="DUF7573"/>
</dbReference>
<keyword evidence="4" id="KW-1185">Reference proteome</keyword>
<dbReference type="Proteomes" id="UP000831768">
    <property type="component" value="Chromosome"/>
</dbReference>
<dbReference type="AlphaFoldDB" id="A0A8U0A2S6"/>
<feature type="domain" description="DUF7573" evidence="2">
    <location>
        <begin position="31"/>
        <end position="71"/>
    </location>
</feature>
<feature type="compositionally biased region" description="Basic and acidic residues" evidence="1">
    <location>
        <begin position="1"/>
        <end position="18"/>
    </location>
</feature>
<evidence type="ECO:0000259" key="2">
    <source>
        <dbReference type="Pfam" id="PF24458"/>
    </source>
</evidence>
<gene>
    <name evidence="3" type="ORF">MW046_09995</name>
</gene>
<dbReference type="KEGG" id="haad:MW046_09995"/>
<feature type="region of interest" description="Disordered" evidence="1">
    <location>
        <begin position="1"/>
        <end position="20"/>
    </location>
</feature>
<dbReference type="GeneID" id="71928380"/>
<reference evidence="3" key="1">
    <citation type="submission" date="2022-04" db="EMBL/GenBank/DDBJ databases">
        <title>Halocatena sp. nov., isolated from a salt lake.</title>
        <authorList>
            <person name="Cui H.-L."/>
        </authorList>
    </citation>
    <scope>NUCLEOTIDE SEQUENCE</scope>
    <source>
        <strain evidence="3">AD-1</strain>
    </source>
</reference>
<name>A0A8U0A2S6_9EURY</name>
<evidence type="ECO:0000256" key="1">
    <source>
        <dbReference type="SAM" id="MobiDB-lite"/>
    </source>
</evidence>
<evidence type="ECO:0000313" key="3">
    <source>
        <dbReference type="EMBL" id="UPM42287.1"/>
    </source>
</evidence>
<accession>A0A8U0A2S6</accession>
<protein>
    <recommendedName>
        <fullName evidence="2">DUF7573 domain-containing protein</fullName>
    </recommendedName>
</protein>
<dbReference type="EMBL" id="CP096019">
    <property type="protein sequence ID" value="UPM42287.1"/>
    <property type="molecule type" value="Genomic_DNA"/>
</dbReference>
<dbReference type="Pfam" id="PF24458">
    <property type="entry name" value="DUF7573"/>
    <property type="match status" value="1"/>
</dbReference>